<accession>X1TIQ6</accession>
<protein>
    <submittedName>
        <fullName evidence="1">Uncharacterized protein</fullName>
    </submittedName>
</protein>
<evidence type="ECO:0000313" key="1">
    <source>
        <dbReference type="EMBL" id="GAJ05149.1"/>
    </source>
</evidence>
<dbReference type="EMBL" id="BARW01027727">
    <property type="protein sequence ID" value="GAJ05149.1"/>
    <property type="molecule type" value="Genomic_DNA"/>
</dbReference>
<reference evidence="1" key="1">
    <citation type="journal article" date="2014" name="Front. Microbiol.">
        <title>High frequency of phylogenetically diverse reductive dehalogenase-homologous genes in deep subseafloor sedimentary metagenomes.</title>
        <authorList>
            <person name="Kawai M."/>
            <person name="Futagami T."/>
            <person name="Toyoda A."/>
            <person name="Takaki Y."/>
            <person name="Nishi S."/>
            <person name="Hori S."/>
            <person name="Arai W."/>
            <person name="Tsubouchi T."/>
            <person name="Morono Y."/>
            <person name="Uchiyama I."/>
            <person name="Ito T."/>
            <person name="Fujiyama A."/>
            <person name="Inagaki F."/>
            <person name="Takami H."/>
        </authorList>
    </citation>
    <scope>NUCLEOTIDE SEQUENCE</scope>
    <source>
        <strain evidence="1">Expedition CK06-06</strain>
    </source>
</reference>
<sequence length="173" mass="19924">TIKYDNWNKLRKWTIRYHILGGTQINKSIDGAIALARGEVTDTRGKQMFEVNPDEWLKVIAMGPYASEEGKEYVDRIKEKRGGLWYEYTGFPLPERVDITDEIDKSIELLGETDDEGAPHDFGDVVSDIREIRRSVGEKRFSLCVSPFVEGFRVSFFEGFSLFIGFKQIVLFK</sequence>
<gene>
    <name evidence="1" type="ORF">S12H4_44929</name>
</gene>
<proteinExistence type="predicted"/>
<name>X1TIQ6_9ZZZZ</name>
<organism evidence="1">
    <name type="scientific">marine sediment metagenome</name>
    <dbReference type="NCBI Taxonomy" id="412755"/>
    <lineage>
        <taxon>unclassified sequences</taxon>
        <taxon>metagenomes</taxon>
        <taxon>ecological metagenomes</taxon>
    </lineage>
</organism>
<feature type="non-terminal residue" evidence="1">
    <location>
        <position position="1"/>
    </location>
</feature>
<dbReference type="AlphaFoldDB" id="X1TIQ6"/>
<comment type="caution">
    <text evidence="1">The sequence shown here is derived from an EMBL/GenBank/DDBJ whole genome shotgun (WGS) entry which is preliminary data.</text>
</comment>